<dbReference type="InterPro" id="IPR051320">
    <property type="entry name" value="Viral_Replic_Matur_Polypro"/>
</dbReference>
<proteinExistence type="predicted"/>
<dbReference type="InterPro" id="IPR043128">
    <property type="entry name" value="Rev_trsase/Diguanyl_cyclase"/>
</dbReference>
<accession>A0AA88LMA6</accession>
<evidence type="ECO:0000313" key="2">
    <source>
        <dbReference type="EMBL" id="KAK2727635.1"/>
    </source>
</evidence>
<dbReference type="AlphaFoldDB" id="A0AA88LMA6"/>
<protein>
    <recommendedName>
        <fullName evidence="1">Reverse transcriptase/retrotransposon-derived protein RNase H-like domain-containing protein</fullName>
    </recommendedName>
</protein>
<keyword evidence="3" id="KW-1185">Reference proteome</keyword>
<dbReference type="Proteomes" id="UP001187531">
    <property type="component" value="Unassembled WGS sequence"/>
</dbReference>
<evidence type="ECO:0000259" key="1">
    <source>
        <dbReference type="Pfam" id="PF17919"/>
    </source>
</evidence>
<dbReference type="InterPro" id="IPR043502">
    <property type="entry name" value="DNA/RNA_pol_sf"/>
</dbReference>
<dbReference type="EMBL" id="JAVRJZ010000001">
    <property type="protein sequence ID" value="KAK2727635.1"/>
    <property type="molecule type" value="Genomic_DNA"/>
</dbReference>
<sequence>MGKLPRWKARSRLFKIFPYLGPRRKFILFIGMAIYYQRCIKNFTEIAEPLALLLNRGSPNKLKLNEIQVGAFENLKLPLIVAPALATPDFSKDYILQTDVSDLRVGAVLTQRFGEEYPIAFCSRKPVPAEKRYSTKNKKPKGKFVQLFA</sequence>
<dbReference type="Pfam" id="PF17919">
    <property type="entry name" value="RT_RNaseH_2"/>
    <property type="match status" value="1"/>
</dbReference>
<feature type="domain" description="Reverse transcriptase/retrotransposon-derived protein RNase H-like" evidence="1">
    <location>
        <begin position="68"/>
        <end position="138"/>
    </location>
</feature>
<comment type="caution">
    <text evidence="2">The sequence shown here is derived from an EMBL/GenBank/DDBJ whole genome shotgun (WGS) entry which is preliminary data.</text>
</comment>
<dbReference type="SUPFAM" id="SSF56672">
    <property type="entry name" value="DNA/RNA polymerases"/>
    <property type="match status" value="1"/>
</dbReference>
<dbReference type="Gene3D" id="3.30.70.270">
    <property type="match status" value="1"/>
</dbReference>
<gene>
    <name evidence="2" type="ORF">QYM36_008202</name>
</gene>
<dbReference type="PANTHER" id="PTHR33064:SF37">
    <property type="entry name" value="RIBONUCLEASE H"/>
    <property type="match status" value="1"/>
</dbReference>
<name>A0AA88LMA6_ARTSF</name>
<dbReference type="InterPro" id="IPR041577">
    <property type="entry name" value="RT_RNaseH_2"/>
</dbReference>
<reference evidence="2" key="1">
    <citation type="submission" date="2023-07" db="EMBL/GenBank/DDBJ databases">
        <title>Chromosome-level genome assembly of Artemia franciscana.</title>
        <authorList>
            <person name="Jo E."/>
        </authorList>
    </citation>
    <scope>NUCLEOTIDE SEQUENCE</scope>
    <source>
        <tissue evidence="2">Whole body</tissue>
    </source>
</reference>
<organism evidence="2 3">
    <name type="scientific">Artemia franciscana</name>
    <name type="common">Brine shrimp</name>
    <name type="synonym">Artemia sanfranciscana</name>
    <dbReference type="NCBI Taxonomy" id="6661"/>
    <lineage>
        <taxon>Eukaryota</taxon>
        <taxon>Metazoa</taxon>
        <taxon>Ecdysozoa</taxon>
        <taxon>Arthropoda</taxon>
        <taxon>Crustacea</taxon>
        <taxon>Branchiopoda</taxon>
        <taxon>Anostraca</taxon>
        <taxon>Artemiidae</taxon>
        <taxon>Artemia</taxon>
    </lineage>
</organism>
<dbReference type="PANTHER" id="PTHR33064">
    <property type="entry name" value="POL PROTEIN"/>
    <property type="match status" value="1"/>
</dbReference>
<evidence type="ECO:0000313" key="3">
    <source>
        <dbReference type="Proteomes" id="UP001187531"/>
    </source>
</evidence>
<dbReference type="GO" id="GO:0071897">
    <property type="term" value="P:DNA biosynthetic process"/>
    <property type="evidence" value="ECO:0007669"/>
    <property type="project" value="UniProtKB-ARBA"/>
</dbReference>